<dbReference type="InterPro" id="IPR055427">
    <property type="entry name" value="TRAPPC13_N"/>
</dbReference>
<evidence type="ECO:0000259" key="4">
    <source>
        <dbReference type="Pfam" id="PF23647"/>
    </source>
</evidence>
<evidence type="ECO:0000259" key="2">
    <source>
        <dbReference type="Pfam" id="PF06159"/>
    </source>
</evidence>
<name>A0A2A9MC73_BESBE</name>
<reference evidence="5 6" key="1">
    <citation type="submission" date="2017-09" db="EMBL/GenBank/DDBJ databases">
        <title>Genome sequencing of Besnoitia besnoiti strain Bb-Ger1.</title>
        <authorList>
            <person name="Schares G."/>
            <person name="Venepally P."/>
            <person name="Lorenzi H.A."/>
        </authorList>
    </citation>
    <scope>NUCLEOTIDE SEQUENCE [LARGE SCALE GENOMIC DNA]</scope>
    <source>
        <strain evidence="5 6">Bb-Ger1</strain>
    </source>
</reference>
<dbReference type="AlphaFoldDB" id="A0A2A9MC73"/>
<feature type="domain" description="Trafficking protein particle complex subunit 13 N-terminal" evidence="2">
    <location>
        <begin position="8"/>
        <end position="166"/>
    </location>
</feature>
<dbReference type="Pfam" id="PF06159">
    <property type="entry name" value="TRAPPC13_N"/>
    <property type="match status" value="1"/>
</dbReference>
<dbReference type="PANTHER" id="PTHR13134">
    <property type="entry name" value="TRAFFICKING PROTEIN PARTICLE COMPLEX SUBUNIT 13"/>
    <property type="match status" value="1"/>
</dbReference>
<dbReference type="EMBL" id="NWUJ01000008">
    <property type="protein sequence ID" value="PFH33526.1"/>
    <property type="molecule type" value="Genomic_DNA"/>
</dbReference>
<dbReference type="GeneID" id="40312669"/>
<keyword evidence="6" id="KW-1185">Reference proteome</keyword>
<dbReference type="GO" id="GO:1990072">
    <property type="term" value="C:TRAPPIII protein complex"/>
    <property type="evidence" value="ECO:0007669"/>
    <property type="project" value="TreeGrafter"/>
</dbReference>
<dbReference type="STRING" id="94643.A0A2A9MC73"/>
<dbReference type="Pfam" id="PF23643">
    <property type="entry name" value="TRAPPC13_C"/>
    <property type="match status" value="1"/>
</dbReference>
<accession>A0A2A9MC73</accession>
<dbReference type="PANTHER" id="PTHR13134:SF3">
    <property type="entry name" value="TRAFFICKING PROTEIN PARTICLE COMPLEX SUBUNIT 13"/>
    <property type="match status" value="1"/>
</dbReference>
<dbReference type="KEGG" id="bbes:BESB_077430"/>
<dbReference type="Proteomes" id="UP000224006">
    <property type="component" value="Chromosome VII"/>
</dbReference>
<dbReference type="RefSeq" id="XP_029217535.1">
    <property type="nucleotide sequence ID" value="XM_029366104.1"/>
</dbReference>
<dbReference type="InterPro" id="IPR055428">
    <property type="entry name" value="TRAPPC13_C"/>
</dbReference>
<feature type="domain" description="Trafficking protein particle complex subunit 13 C-terminal" evidence="3">
    <location>
        <begin position="306"/>
        <end position="403"/>
    </location>
</feature>
<evidence type="ECO:0000313" key="6">
    <source>
        <dbReference type="Proteomes" id="UP000224006"/>
    </source>
</evidence>
<evidence type="ECO:0000313" key="5">
    <source>
        <dbReference type="EMBL" id="PFH33526.1"/>
    </source>
</evidence>
<evidence type="ECO:0000259" key="3">
    <source>
        <dbReference type="Pfam" id="PF23643"/>
    </source>
</evidence>
<comment type="similarity">
    <text evidence="1">Belongs to the TRAPPC13 family.</text>
</comment>
<protein>
    <recommendedName>
        <fullName evidence="7">Trafficking protein particle complex subunit 13</fullName>
    </recommendedName>
</protein>
<evidence type="ECO:0008006" key="7">
    <source>
        <dbReference type="Google" id="ProtNLM"/>
    </source>
</evidence>
<dbReference type="VEuPathDB" id="ToxoDB:BESB_077430"/>
<dbReference type="Pfam" id="PF23647">
    <property type="entry name" value="TRAPPC13_M"/>
    <property type="match status" value="1"/>
</dbReference>
<dbReference type="OrthoDB" id="10250284at2759"/>
<comment type="caution">
    <text evidence="5">The sequence shown here is derived from an EMBL/GenBank/DDBJ whole genome shotgun (WGS) entry which is preliminary data.</text>
</comment>
<evidence type="ECO:0000256" key="1">
    <source>
        <dbReference type="ARBA" id="ARBA00010785"/>
    </source>
</evidence>
<gene>
    <name evidence="5" type="ORF">BESB_077430</name>
</gene>
<organism evidence="5 6">
    <name type="scientific">Besnoitia besnoiti</name>
    <name type="common">Apicomplexan protozoan</name>
    <dbReference type="NCBI Taxonomy" id="94643"/>
    <lineage>
        <taxon>Eukaryota</taxon>
        <taxon>Sar</taxon>
        <taxon>Alveolata</taxon>
        <taxon>Apicomplexa</taxon>
        <taxon>Conoidasida</taxon>
        <taxon>Coccidia</taxon>
        <taxon>Eucoccidiorida</taxon>
        <taxon>Eimeriorina</taxon>
        <taxon>Sarcocystidae</taxon>
        <taxon>Besnoitia</taxon>
    </lineage>
</organism>
<sequence length="404" mass="44318">MAADSREVLTLKVMRLSQPSVDAELWPLLRLDDVISTHDSLHKKVEHEKACVDRALESTHTLLLPVTQGRIFSGETFSAYINISNSSGAQAVNVIIQAELSIGQKRDLLFDNSQDPIRSLNPGNSFDCAVMHQLTEAGTYTLVCAVSHYLSALGEQKSFKKSFKFAAHPPFKISHQVVSLQGRAFVECSLENISQQPVYLSDASVFCVEDLEGVRLDSGPQSDSICSKGLHYFKPQDRYNLIFSLTPTAAKLNADDTLIRRLPTLGQLALEWRTATGGVGCMHSFTLTNPQAQGGKPLSLRVVSCPASVEVEMPFQVEVEVATQLEQVVSPVLILRPSDLQPFVIQGSTTRPLGVISMLNPRRCTLDAMCLTPGFHSIKGILVYDPDTQQTTDAAEMLCQVLVF</sequence>
<proteinExistence type="inferred from homology"/>
<feature type="domain" description="Trafficking protein particle complex subunit 13 middle" evidence="4">
    <location>
        <begin position="183"/>
        <end position="287"/>
    </location>
</feature>
<dbReference type="InterPro" id="IPR055429">
    <property type="entry name" value="TRAPPC13_M"/>
</dbReference>
<dbReference type="InterPro" id="IPR010378">
    <property type="entry name" value="TRAPPC13"/>
</dbReference>